<evidence type="ECO:0000259" key="1">
    <source>
        <dbReference type="Pfam" id="PF04965"/>
    </source>
</evidence>
<reference evidence="2" key="1">
    <citation type="submission" date="2022-06" db="EMBL/GenBank/DDBJ databases">
        <authorList>
            <person name="Sun Q."/>
        </authorList>
    </citation>
    <scope>NUCLEOTIDE SEQUENCE</scope>
    <source>
        <strain evidence="2">S101</strain>
    </source>
</reference>
<dbReference type="Gene3D" id="3.10.450.40">
    <property type="match status" value="1"/>
</dbReference>
<dbReference type="SUPFAM" id="SSF160719">
    <property type="entry name" value="gpW/gp25-like"/>
    <property type="match status" value="1"/>
</dbReference>
<dbReference type="AlphaFoldDB" id="A0AAJ1BWT8"/>
<dbReference type="Proteomes" id="UP001155380">
    <property type="component" value="Unassembled WGS sequence"/>
</dbReference>
<name>A0AAJ1BWT8_9HYPH</name>
<organism evidence="2 3">
    <name type="scientific">Ciceribacter sichuanensis</name>
    <dbReference type="NCBI Taxonomy" id="2949647"/>
    <lineage>
        <taxon>Bacteria</taxon>
        <taxon>Pseudomonadati</taxon>
        <taxon>Pseudomonadota</taxon>
        <taxon>Alphaproteobacteria</taxon>
        <taxon>Hyphomicrobiales</taxon>
        <taxon>Rhizobiaceae</taxon>
        <taxon>Ciceribacter</taxon>
    </lineage>
</organism>
<protein>
    <submittedName>
        <fullName evidence="2">GPW/gp25 family protein</fullName>
    </submittedName>
</protein>
<dbReference type="InterPro" id="IPR007048">
    <property type="entry name" value="IraD/Gp25-like"/>
</dbReference>
<accession>A0AAJ1BWT8</accession>
<proteinExistence type="predicted"/>
<dbReference type="Pfam" id="PF04965">
    <property type="entry name" value="GPW_gp25"/>
    <property type="match status" value="1"/>
</dbReference>
<sequence>MAGIDRVTGRVISNLDSAFQGVEVTLTTRISSRVMLREFGGGVLELLGRAVTPALFAAWQQLIGTAIDLWEPRFRVRQIHVMGSVDELRAGTAGLRIEVDYRPRGHLGDETVERSLSLGVNFGSGRVRVIQ</sequence>
<comment type="caution">
    <text evidence="2">The sequence shown here is derived from an EMBL/GenBank/DDBJ whole genome shotgun (WGS) entry which is preliminary data.</text>
</comment>
<gene>
    <name evidence="2" type="ORF">NBH21_12825</name>
</gene>
<evidence type="ECO:0000313" key="2">
    <source>
        <dbReference type="EMBL" id="MCO5957661.1"/>
    </source>
</evidence>
<dbReference type="RefSeq" id="WP_250913331.1">
    <property type="nucleotide sequence ID" value="NZ_JAMXLX010000003.1"/>
</dbReference>
<evidence type="ECO:0000313" key="3">
    <source>
        <dbReference type="Proteomes" id="UP001155380"/>
    </source>
</evidence>
<feature type="domain" description="IraD/Gp25-like" evidence="1">
    <location>
        <begin position="22"/>
        <end position="103"/>
    </location>
</feature>
<dbReference type="EMBL" id="JAMXLX010000003">
    <property type="protein sequence ID" value="MCO5957661.1"/>
    <property type="molecule type" value="Genomic_DNA"/>
</dbReference>